<gene>
    <name evidence="5" type="ORF">MFMK1_003303</name>
</gene>
<dbReference type="PANTHER" id="PTHR45526:SF1">
    <property type="entry name" value="TRANSCRIPTIONAL REGULATORY PROTEIN DCUR-RELATED"/>
    <property type="match status" value="1"/>
</dbReference>
<evidence type="ECO:0000313" key="5">
    <source>
        <dbReference type="EMBL" id="WRO23443.1"/>
    </source>
</evidence>
<organism evidence="5 6">
    <name type="scientific">Metallumcola ferriviriculae</name>
    <dbReference type="NCBI Taxonomy" id="3039180"/>
    <lineage>
        <taxon>Bacteria</taxon>
        <taxon>Bacillati</taxon>
        <taxon>Bacillota</taxon>
        <taxon>Clostridia</taxon>
        <taxon>Neomoorellales</taxon>
        <taxon>Desulfitibacteraceae</taxon>
        <taxon>Metallumcola</taxon>
    </lineage>
</organism>
<dbReference type="InterPro" id="IPR001789">
    <property type="entry name" value="Sig_transdc_resp-reg_receiver"/>
</dbReference>
<dbReference type="InterPro" id="IPR011006">
    <property type="entry name" value="CheY-like_superfamily"/>
</dbReference>
<reference evidence="5 6" key="1">
    <citation type="submission" date="2023-04" db="EMBL/GenBank/DDBJ databases">
        <authorList>
            <person name="Hsu D."/>
        </authorList>
    </citation>
    <scope>NUCLEOTIDE SEQUENCE [LARGE SCALE GENOMIC DNA]</scope>
    <source>
        <strain evidence="5 6">MK1</strain>
    </source>
</reference>
<dbReference type="SUPFAM" id="SSF52172">
    <property type="entry name" value="CheY-like"/>
    <property type="match status" value="1"/>
</dbReference>
<evidence type="ECO:0000256" key="3">
    <source>
        <dbReference type="PROSITE-ProRule" id="PRU00169"/>
    </source>
</evidence>
<dbReference type="PANTHER" id="PTHR45526">
    <property type="entry name" value="TRANSCRIPTIONAL REGULATORY PROTEIN DPIA"/>
    <property type="match status" value="1"/>
</dbReference>
<sequence>MTKILIIDDEEDIRYTLKEICSLSGWNTCEAVNGNMGLKLFKKERPDLVLVDYHMPELDGLATVKALRKLSTEVPIIVLTVDERQQVADTFLDAGASDFALKPIKAPDLISRLKVHLSILKSTQGQVEDDDVYTVKGISKATLKLVVDYLKTCSNGASIEEITDGVCLAYPTVHRYLMYLVDRGDILVQADYGKVGRPKNRYYNK</sequence>
<dbReference type="Gene3D" id="3.40.50.2300">
    <property type="match status" value="1"/>
</dbReference>
<keyword evidence="6" id="KW-1185">Reference proteome</keyword>
<dbReference type="Proteomes" id="UP001329915">
    <property type="component" value="Chromosome"/>
</dbReference>
<comment type="function">
    <text evidence="2">May play the central regulatory role in sporulation. It may be an element of the effector pathway responsible for the activation of sporulation genes in response to nutritional stress. Spo0A may act in concert with spo0H (a sigma factor) to control the expression of some genes that are critical to the sporulation process.</text>
</comment>
<feature type="modified residue" description="4-aspartylphosphate" evidence="3">
    <location>
        <position position="52"/>
    </location>
</feature>
<dbReference type="PROSITE" id="PS50110">
    <property type="entry name" value="RESPONSE_REGULATORY"/>
    <property type="match status" value="1"/>
</dbReference>
<dbReference type="AlphaFoldDB" id="A0AAU0UVU4"/>
<keyword evidence="3" id="KW-0597">Phosphoprotein</keyword>
<proteinExistence type="predicted"/>
<dbReference type="EMBL" id="CP121694">
    <property type="protein sequence ID" value="WRO23443.1"/>
    <property type="molecule type" value="Genomic_DNA"/>
</dbReference>
<name>A0AAU0UVU4_9FIRM</name>
<dbReference type="InterPro" id="IPR051271">
    <property type="entry name" value="2C-system_Tx_regulators"/>
</dbReference>
<evidence type="ECO:0000256" key="2">
    <source>
        <dbReference type="ARBA" id="ARBA00024867"/>
    </source>
</evidence>
<evidence type="ECO:0000259" key="4">
    <source>
        <dbReference type="PROSITE" id="PS50110"/>
    </source>
</evidence>
<evidence type="ECO:0000313" key="6">
    <source>
        <dbReference type="Proteomes" id="UP001329915"/>
    </source>
</evidence>
<evidence type="ECO:0000256" key="1">
    <source>
        <dbReference type="ARBA" id="ARBA00018672"/>
    </source>
</evidence>
<dbReference type="Pfam" id="PF00072">
    <property type="entry name" value="Response_reg"/>
    <property type="match status" value="1"/>
</dbReference>
<dbReference type="RefSeq" id="WP_366922827.1">
    <property type="nucleotide sequence ID" value="NZ_CP121694.1"/>
</dbReference>
<protein>
    <recommendedName>
        <fullName evidence="1">Stage 0 sporulation protein A homolog</fullName>
    </recommendedName>
</protein>
<dbReference type="SMART" id="SM00448">
    <property type="entry name" value="REC"/>
    <property type="match status" value="1"/>
</dbReference>
<dbReference type="KEGG" id="dbc:MFMK1_003303"/>
<feature type="domain" description="Response regulatory" evidence="4">
    <location>
        <begin position="3"/>
        <end position="117"/>
    </location>
</feature>
<dbReference type="GO" id="GO:0000156">
    <property type="term" value="F:phosphorelay response regulator activity"/>
    <property type="evidence" value="ECO:0007669"/>
    <property type="project" value="TreeGrafter"/>
</dbReference>
<accession>A0AAU0UVU4</accession>